<evidence type="ECO:0000313" key="4">
    <source>
        <dbReference type="Proteomes" id="UP000009173"/>
    </source>
</evidence>
<dbReference type="HOGENOM" id="CLU_033615_1_0_7"/>
<dbReference type="RefSeq" id="WP_011792384.1">
    <property type="nucleotide sequence ID" value="NC_008751.1"/>
</dbReference>
<dbReference type="Pfam" id="PF12996">
    <property type="entry name" value="DUF3880"/>
    <property type="match status" value="1"/>
</dbReference>
<proteinExistence type="predicted"/>
<accession>A0A0H3A8L3</accession>
<dbReference type="InterPro" id="IPR024542">
    <property type="entry name" value="YkvP_N"/>
</dbReference>
<dbReference type="Pfam" id="PF13524">
    <property type="entry name" value="Glyco_trans_1_2"/>
    <property type="match status" value="1"/>
</dbReference>
<dbReference type="Proteomes" id="UP000009173">
    <property type="component" value="Chromosome"/>
</dbReference>
<organism evidence="3 4">
    <name type="scientific">Nitratidesulfovibrio vulgaris (strain DP4)</name>
    <name type="common">Desulfovibrio vulgaris</name>
    <dbReference type="NCBI Taxonomy" id="391774"/>
    <lineage>
        <taxon>Bacteria</taxon>
        <taxon>Pseudomonadati</taxon>
        <taxon>Thermodesulfobacteriota</taxon>
        <taxon>Desulfovibrionia</taxon>
        <taxon>Desulfovibrionales</taxon>
        <taxon>Desulfovibrionaceae</taxon>
        <taxon>Nitratidesulfovibrio</taxon>
    </lineage>
</organism>
<protein>
    <submittedName>
        <fullName evidence="3">CgeB family protein</fullName>
    </submittedName>
</protein>
<feature type="domain" description="Spore protein YkvP/CgeB glycosyl transferase-like" evidence="2">
    <location>
        <begin position="429"/>
        <end position="558"/>
    </location>
</feature>
<feature type="domain" description="Spore protein YkvP N-terminal" evidence="1">
    <location>
        <begin position="261"/>
        <end position="339"/>
    </location>
</feature>
<dbReference type="EMBL" id="CP000527">
    <property type="protein sequence ID" value="ABM28649.1"/>
    <property type="molecule type" value="Genomic_DNA"/>
</dbReference>
<dbReference type="InterPro" id="IPR055259">
    <property type="entry name" value="YkvP/CgeB_Glyco_trans-like"/>
</dbReference>
<dbReference type="KEGG" id="dvl:Dvul_1632"/>
<name>A0A0H3A8L3_NITV4</name>
<evidence type="ECO:0000313" key="3">
    <source>
        <dbReference type="EMBL" id="ABM28649.1"/>
    </source>
</evidence>
<evidence type="ECO:0000259" key="1">
    <source>
        <dbReference type="Pfam" id="PF12996"/>
    </source>
</evidence>
<dbReference type="AlphaFoldDB" id="A0A0H3A8L3"/>
<sequence length="569" mass="65034">MTGTPDSPQRILDASGRLIDLTITCRGRTLPLLGSGGPSRELTTLAPYDRADNPHASLPVLLGAGLGHALEALLQRHSGPIAVVDAGHGILEASGLRDRHRDNRILWVEEHDLEAALRTLTTWQIAHGGAPFMPLPNPVYLRFDRDFYASLRDRLAASERFDFWGKATYAKFSQTKPRVLLLTSHYFLIGELVSACERLDFPHRLLKMPEGEYGQTAFVEDLLREVLDFKPDFVLTLNHLGVDREGVLIDLLEKLRLPIASWFVDNPHLILHMYRRLVSPWTSIFTWDADNVGSLRSLGFEHVVYLPLATDPLRFTPSAIRLPDVHPWRSRVSFVGNSMVYKVAHRMKAGRLPAMLLRGYRDVARAFGASDERSVPLFLTRFAPSLRAAYDALDSDERRLCYETMVTWEATRQYRTECVAAMLPFSPLIVGDKGWRQQFRNVTEPWRLHKEINYYEDLPRFYPLSDINFNCTSKQMKGAVNQRVFDVPAAGAFVLTDWREQMEHLFDPGREIICYHSPEEATALARRYLEDPAARATVVRMARKRILAEHTYEHRLNVLAHHMRERYGA</sequence>
<reference evidence="4" key="1">
    <citation type="journal article" date="2009" name="Environ. Microbiol.">
        <title>Contribution of mobile genetic elements to Desulfovibrio vulgaris genome plasticity.</title>
        <authorList>
            <person name="Walker C.B."/>
            <person name="Stolyar S."/>
            <person name="Chivian D."/>
            <person name="Pinel N."/>
            <person name="Gabster J.A."/>
            <person name="Dehal P.S."/>
            <person name="He Z."/>
            <person name="Yang Z.K."/>
            <person name="Yen H.C."/>
            <person name="Zhou J."/>
            <person name="Wall J.D."/>
            <person name="Hazen T.C."/>
            <person name="Arkin A.P."/>
            <person name="Stahl D.A."/>
        </authorList>
    </citation>
    <scope>NUCLEOTIDE SEQUENCE [LARGE SCALE GENOMIC DNA]</scope>
    <source>
        <strain evidence="4">DP4</strain>
    </source>
</reference>
<evidence type="ECO:0000259" key="2">
    <source>
        <dbReference type="Pfam" id="PF13524"/>
    </source>
</evidence>
<gene>
    <name evidence="3" type="ordered locus">Dvul_1632</name>
</gene>